<dbReference type="Proteomes" id="UP001143910">
    <property type="component" value="Unassembled WGS sequence"/>
</dbReference>
<comment type="caution">
    <text evidence="1">The sequence shown here is derived from an EMBL/GenBank/DDBJ whole genome shotgun (WGS) entry which is preliminary data.</text>
</comment>
<sequence>MDDSSFGPRLSGEFDFTLLFEHAFLHIVPSICMILMVPYHIYKIIKGPVLVRPGTLLWLKLSAAVAIAAIQLTSVVLWYKSPLNSPAAQAASILSFLGALGTIIIGYSSHTHFFQPIFFLAFYLIVTLLFDLVTVYSYWRRDSLHAVARLACALPPLKLILIALEEVSKRSLVVSKEAQDACTNETVAGFWNRSTFAWVNPLLLFGFRHRIKNNHLPDIGVQFDAEAKHLAFKQQWDKQDKKDKYALLKACIFSDPWPYIYIVLPRLFIVGLRVSEPFLLQDIVDTVSGSSHDNLPPQQKRTSLILAVALVFIGKAVTSIFSQTLVNVTNY</sequence>
<proteinExistence type="predicted"/>
<evidence type="ECO:0000313" key="1">
    <source>
        <dbReference type="EMBL" id="KAJ2976558.1"/>
    </source>
</evidence>
<protein>
    <submittedName>
        <fullName evidence="1">Uncharacterized protein</fullName>
    </submittedName>
</protein>
<evidence type="ECO:0000313" key="2">
    <source>
        <dbReference type="Proteomes" id="UP001143910"/>
    </source>
</evidence>
<gene>
    <name evidence="1" type="ORF">NQ176_g4884</name>
</gene>
<organism evidence="1 2">
    <name type="scientific">Zarea fungicola</name>
    <dbReference type="NCBI Taxonomy" id="93591"/>
    <lineage>
        <taxon>Eukaryota</taxon>
        <taxon>Fungi</taxon>
        <taxon>Dikarya</taxon>
        <taxon>Ascomycota</taxon>
        <taxon>Pezizomycotina</taxon>
        <taxon>Sordariomycetes</taxon>
        <taxon>Hypocreomycetidae</taxon>
        <taxon>Hypocreales</taxon>
        <taxon>Cordycipitaceae</taxon>
        <taxon>Zarea</taxon>
    </lineage>
</organism>
<name>A0ACC1NC12_9HYPO</name>
<keyword evidence="2" id="KW-1185">Reference proteome</keyword>
<accession>A0ACC1NC12</accession>
<reference evidence="1" key="1">
    <citation type="submission" date="2022-08" db="EMBL/GenBank/DDBJ databases">
        <title>Genome Sequence of Lecanicillium fungicola.</title>
        <authorList>
            <person name="Buettner E."/>
        </authorList>
    </citation>
    <scope>NUCLEOTIDE SEQUENCE</scope>
    <source>
        <strain evidence="1">Babe33</strain>
    </source>
</reference>
<dbReference type="EMBL" id="JANJQO010000570">
    <property type="protein sequence ID" value="KAJ2976558.1"/>
    <property type="molecule type" value="Genomic_DNA"/>
</dbReference>